<proteinExistence type="inferred from homology"/>
<comment type="function">
    <text evidence="6">Involved in the retrieval of endoplasmic reticulum membrane proteins from the early Golgi compartment.</text>
</comment>
<dbReference type="GO" id="GO:0006890">
    <property type="term" value="P:retrograde vesicle-mediated transport, Golgi to endoplasmic reticulum"/>
    <property type="evidence" value="ECO:0007669"/>
    <property type="project" value="TreeGrafter"/>
</dbReference>
<keyword evidence="5 6" id="KW-0472">Membrane</keyword>
<gene>
    <name evidence="8" type="primary">ORF89987</name>
    <name evidence="9" type="synonym">ORF89994</name>
</gene>
<comment type="similarity">
    <text evidence="2 6">Belongs to the RER1 family.</text>
</comment>
<dbReference type="PANTHER" id="PTHR10743">
    <property type="entry name" value="PROTEIN RER1"/>
    <property type="match status" value="1"/>
</dbReference>
<dbReference type="GO" id="GO:0006621">
    <property type="term" value="P:protein retention in ER lumen"/>
    <property type="evidence" value="ECO:0007669"/>
    <property type="project" value="TreeGrafter"/>
</dbReference>
<dbReference type="AlphaFoldDB" id="A0A0B6ZZZ3"/>
<evidence type="ECO:0000256" key="2">
    <source>
        <dbReference type="ARBA" id="ARBA00006070"/>
    </source>
</evidence>
<dbReference type="Pfam" id="PF03248">
    <property type="entry name" value="Rer1"/>
    <property type="match status" value="1"/>
</dbReference>
<reference evidence="8" key="1">
    <citation type="submission" date="2014-12" db="EMBL/GenBank/DDBJ databases">
        <title>Insight into the proteome of Arion vulgaris.</title>
        <authorList>
            <person name="Aradska J."/>
            <person name="Bulat T."/>
            <person name="Smidak R."/>
            <person name="Sarate P."/>
            <person name="Gangsoo J."/>
            <person name="Sialana F."/>
            <person name="Bilban M."/>
            <person name="Lubec G."/>
        </authorList>
    </citation>
    <scope>NUCLEOTIDE SEQUENCE</scope>
    <source>
        <tissue evidence="8">Skin</tissue>
    </source>
</reference>
<evidence type="ECO:0000313" key="8">
    <source>
        <dbReference type="EMBL" id="CEK74178.1"/>
    </source>
</evidence>
<dbReference type="PANTHER" id="PTHR10743:SF0">
    <property type="entry name" value="PROTEIN RER1"/>
    <property type="match status" value="1"/>
</dbReference>
<keyword evidence="4 7" id="KW-1133">Transmembrane helix</keyword>
<feature type="transmembrane region" description="Helical" evidence="7">
    <location>
        <begin position="145"/>
        <end position="161"/>
    </location>
</feature>
<protein>
    <recommendedName>
        <fullName evidence="6">Protein RER1</fullName>
    </recommendedName>
</protein>
<dbReference type="InterPro" id="IPR004932">
    <property type="entry name" value="Rer1"/>
</dbReference>
<evidence type="ECO:0000313" key="9">
    <source>
        <dbReference type="EMBL" id="CEK74180.1"/>
    </source>
</evidence>
<name>A0A0B6ZZZ3_9EUPU</name>
<evidence type="ECO:0000256" key="5">
    <source>
        <dbReference type="ARBA" id="ARBA00023136"/>
    </source>
</evidence>
<dbReference type="EMBL" id="HACG01027313">
    <property type="protein sequence ID" value="CEK74178.1"/>
    <property type="molecule type" value="Transcribed_RNA"/>
</dbReference>
<sequence>MVVSDEVPAPPGTAEKLFYTISNRHQYYLDKVTPHGTARWIFAALLATFYLLRVYLLQGWYVVTYALGIYLLNIFIAFLTPKTDPAGFEQSESDQGPSLPTKNNEEFRPFLRRLPEFKFWYSVCKAIVVAMICTCFEALNMPVFWPILVVYFIILFLLTMKQQIKHMIKYRYIPLSYGKLKYKGKEDTGKVVYS</sequence>
<dbReference type="GO" id="GO:0005783">
    <property type="term" value="C:endoplasmic reticulum"/>
    <property type="evidence" value="ECO:0007669"/>
    <property type="project" value="GOC"/>
</dbReference>
<accession>A0A0B6ZZZ3</accession>
<comment type="subcellular location">
    <subcellularLocation>
        <location evidence="1">Membrane</location>
        <topology evidence="1">Multi-pass membrane protein</topology>
    </subcellularLocation>
</comment>
<feature type="transmembrane region" description="Helical" evidence="7">
    <location>
        <begin position="62"/>
        <end position="80"/>
    </location>
</feature>
<evidence type="ECO:0000256" key="6">
    <source>
        <dbReference type="PIRNR" id="PIRNR016013"/>
    </source>
</evidence>
<evidence type="ECO:0000256" key="1">
    <source>
        <dbReference type="ARBA" id="ARBA00004141"/>
    </source>
</evidence>
<evidence type="ECO:0000256" key="4">
    <source>
        <dbReference type="ARBA" id="ARBA00022989"/>
    </source>
</evidence>
<keyword evidence="3 7" id="KW-0812">Transmembrane</keyword>
<dbReference type="GO" id="GO:0000139">
    <property type="term" value="C:Golgi membrane"/>
    <property type="evidence" value="ECO:0007669"/>
    <property type="project" value="TreeGrafter"/>
</dbReference>
<evidence type="ECO:0000256" key="7">
    <source>
        <dbReference type="SAM" id="Phobius"/>
    </source>
</evidence>
<organism evidence="8">
    <name type="scientific">Arion vulgaris</name>
    <dbReference type="NCBI Taxonomy" id="1028688"/>
    <lineage>
        <taxon>Eukaryota</taxon>
        <taxon>Metazoa</taxon>
        <taxon>Spiralia</taxon>
        <taxon>Lophotrochozoa</taxon>
        <taxon>Mollusca</taxon>
        <taxon>Gastropoda</taxon>
        <taxon>Heterobranchia</taxon>
        <taxon>Euthyneura</taxon>
        <taxon>Panpulmonata</taxon>
        <taxon>Eupulmonata</taxon>
        <taxon>Stylommatophora</taxon>
        <taxon>Helicina</taxon>
        <taxon>Arionoidea</taxon>
        <taxon>Arionidae</taxon>
        <taxon>Arion</taxon>
    </lineage>
</organism>
<dbReference type="PIRSF" id="PIRSF016013">
    <property type="entry name" value="AtER_Rer1p"/>
    <property type="match status" value="1"/>
</dbReference>
<feature type="transmembrane region" description="Helical" evidence="7">
    <location>
        <begin position="37"/>
        <end position="56"/>
    </location>
</feature>
<dbReference type="EMBL" id="HACG01027315">
    <property type="protein sequence ID" value="CEK74180.1"/>
    <property type="molecule type" value="Transcribed_RNA"/>
</dbReference>
<evidence type="ECO:0000256" key="3">
    <source>
        <dbReference type="ARBA" id="ARBA00022692"/>
    </source>
</evidence>